<protein>
    <submittedName>
        <fullName evidence="3">Glycosyltransferase</fullName>
    </submittedName>
</protein>
<name>A0ABY2DQX6_9FLAO</name>
<gene>
    <name evidence="3" type="ORF">E0I61_08305</name>
</gene>
<dbReference type="InterPro" id="IPR028098">
    <property type="entry name" value="Glyco_trans_4-like_N"/>
</dbReference>
<dbReference type="RefSeq" id="WP_132070660.1">
    <property type="nucleotide sequence ID" value="NZ_SMLH01000004.1"/>
</dbReference>
<evidence type="ECO:0000313" key="3">
    <source>
        <dbReference type="EMBL" id="TDE29159.1"/>
    </source>
</evidence>
<sequence>MKKVVFFVNDLNAGGIENYLLRFLNHYDGGIIPIVVCKSTVFGDLEEQYRKIQHIRLVPLKMGYFDPLGCRNSYLFLKNGNYDTVVDFTGNFAAFPLLMAKLAKIKTRIVFYRGATNHFKGGFLKTRYNNFLNIIVEKVSTSILSNSKAALKFFFKKQNDNRFEVIYNGIDASSFLNSDKNLRAELNIPNEAFVISHVGRFTEAKNHSTIIETAVRLCKQNKEIYFILCGKDVDVNLKERVESENLSAKIKLLGYRSDVILILNSSDVFYFPSLTEGQPNALLEAMIVGLPFVASNIGPIKESVPEEFYQFLVNPNDASGAMKMIQLLFENEEARKKMNLSKWAKQHYEPNYLFAKFYMKL</sequence>
<dbReference type="Pfam" id="PF13439">
    <property type="entry name" value="Glyco_transf_4"/>
    <property type="match status" value="1"/>
</dbReference>
<dbReference type="EMBL" id="SMLH01000004">
    <property type="protein sequence ID" value="TDE29159.1"/>
    <property type="molecule type" value="Genomic_DNA"/>
</dbReference>
<dbReference type="SUPFAM" id="SSF53756">
    <property type="entry name" value="UDP-Glycosyltransferase/glycogen phosphorylase"/>
    <property type="match status" value="1"/>
</dbReference>
<evidence type="ECO:0000313" key="4">
    <source>
        <dbReference type="Proteomes" id="UP000294685"/>
    </source>
</evidence>
<dbReference type="PANTHER" id="PTHR45947">
    <property type="entry name" value="SULFOQUINOVOSYL TRANSFERASE SQD2"/>
    <property type="match status" value="1"/>
</dbReference>
<dbReference type="InterPro" id="IPR050194">
    <property type="entry name" value="Glycosyltransferase_grp1"/>
</dbReference>
<keyword evidence="4" id="KW-1185">Reference proteome</keyword>
<proteinExistence type="predicted"/>
<comment type="caution">
    <text evidence="3">The sequence shown here is derived from an EMBL/GenBank/DDBJ whole genome shotgun (WGS) entry which is preliminary data.</text>
</comment>
<dbReference type="Pfam" id="PF00534">
    <property type="entry name" value="Glycos_transf_1"/>
    <property type="match status" value="1"/>
</dbReference>
<feature type="domain" description="Glycosyl transferase family 1" evidence="1">
    <location>
        <begin position="180"/>
        <end position="339"/>
    </location>
</feature>
<dbReference type="PANTHER" id="PTHR45947:SF3">
    <property type="entry name" value="SULFOQUINOVOSYL TRANSFERASE SQD2"/>
    <property type="match status" value="1"/>
</dbReference>
<evidence type="ECO:0000259" key="1">
    <source>
        <dbReference type="Pfam" id="PF00534"/>
    </source>
</evidence>
<dbReference type="Proteomes" id="UP000294685">
    <property type="component" value="Unassembled WGS sequence"/>
</dbReference>
<dbReference type="Gene3D" id="3.40.50.2000">
    <property type="entry name" value="Glycogen Phosphorylase B"/>
    <property type="match status" value="2"/>
</dbReference>
<dbReference type="InterPro" id="IPR001296">
    <property type="entry name" value="Glyco_trans_1"/>
</dbReference>
<accession>A0ABY2DQX6</accession>
<organism evidence="3 4">
    <name type="scientific">Flavobacterium ranwuense</name>
    <dbReference type="NCBI Taxonomy" id="2541725"/>
    <lineage>
        <taxon>Bacteria</taxon>
        <taxon>Pseudomonadati</taxon>
        <taxon>Bacteroidota</taxon>
        <taxon>Flavobacteriia</taxon>
        <taxon>Flavobacteriales</taxon>
        <taxon>Flavobacteriaceae</taxon>
        <taxon>Flavobacterium</taxon>
    </lineage>
</organism>
<evidence type="ECO:0000259" key="2">
    <source>
        <dbReference type="Pfam" id="PF13439"/>
    </source>
</evidence>
<reference evidence="3 4" key="1">
    <citation type="submission" date="2019-03" db="EMBL/GenBank/DDBJ databases">
        <title>Novel species of Flavobacterium.</title>
        <authorList>
            <person name="Liu Q."/>
            <person name="Xin Y.-H."/>
        </authorList>
    </citation>
    <scope>NUCLEOTIDE SEQUENCE [LARGE SCALE GENOMIC DNA]</scope>
    <source>
        <strain evidence="3 4">LB2P22</strain>
    </source>
</reference>
<feature type="domain" description="Glycosyltransferase subfamily 4-like N-terminal" evidence="2">
    <location>
        <begin position="14"/>
        <end position="173"/>
    </location>
</feature>